<name>A0A915HR08_ROMCU</name>
<keyword evidence="2" id="KW-0812">Transmembrane</keyword>
<feature type="compositionally biased region" description="Acidic residues" evidence="1">
    <location>
        <begin position="55"/>
        <end position="67"/>
    </location>
</feature>
<feature type="signal peptide" evidence="3">
    <location>
        <begin position="1"/>
        <end position="15"/>
    </location>
</feature>
<reference evidence="5" key="1">
    <citation type="submission" date="2022-11" db="UniProtKB">
        <authorList>
            <consortium name="WormBaseParasite"/>
        </authorList>
    </citation>
    <scope>IDENTIFICATION</scope>
</reference>
<keyword evidence="2" id="KW-1133">Transmembrane helix</keyword>
<feature type="region of interest" description="Disordered" evidence="1">
    <location>
        <begin position="197"/>
        <end position="297"/>
    </location>
</feature>
<feature type="transmembrane region" description="Helical" evidence="2">
    <location>
        <begin position="146"/>
        <end position="170"/>
    </location>
</feature>
<dbReference type="Proteomes" id="UP000887565">
    <property type="component" value="Unplaced"/>
</dbReference>
<feature type="compositionally biased region" description="Basic and acidic residues" evidence="1">
    <location>
        <begin position="270"/>
        <end position="288"/>
    </location>
</feature>
<accession>A0A915HR08</accession>
<feature type="compositionally biased region" description="Basic and acidic residues" evidence="1">
    <location>
        <begin position="202"/>
        <end position="239"/>
    </location>
</feature>
<sequence length="346" mass="37870">TILYVLLIIYVGVQCRPFGQRRFIRPWLDSGEVKSDDRLAGPAGNPSGKTMTGEELPDGYDADDEDSTSTSGYIPAVPTTTSAPSIADFYGAFARQIPVGGETTIIVDSLFGDQSYTYAPAAVRGFGDEIYGPYPVSSNGEKSSSWVLIASIILIVVIIILVILICIFCYGKYWTEKRTDEGNDSFCKAQTSSQSPFLAAADTKKEQKEKETVEKKDEKSNAAEQEKNPSAKSPNEEKGVAIGAESTEKLPPRGRDVKKEKKEKKKKKRDKESTRSKDVDKKTSRVPETDYVVHGAPAAMKLPTVEYSAGSSTDDESIENSSLNRQLLSKIFGKVAVKLRKPEPSK</sequence>
<organism evidence="4 5">
    <name type="scientific">Romanomermis culicivorax</name>
    <name type="common">Nematode worm</name>
    <dbReference type="NCBI Taxonomy" id="13658"/>
    <lineage>
        <taxon>Eukaryota</taxon>
        <taxon>Metazoa</taxon>
        <taxon>Ecdysozoa</taxon>
        <taxon>Nematoda</taxon>
        <taxon>Enoplea</taxon>
        <taxon>Dorylaimia</taxon>
        <taxon>Mermithida</taxon>
        <taxon>Mermithoidea</taxon>
        <taxon>Mermithidae</taxon>
        <taxon>Romanomermis</taxon>
    </lineage>
</organism>
<keyword evidence="2" id="KW-0472">Membrane</keyword>
<keyword evidence="3" id="KW-0732">Signal</keyword>
<feature type="compositionally biased region" description="Basic and acidic residues" evidence="1">
    <location>
        <begin position="246"/>
        <end position="260"/>
    </location>
</feature>
<feature type="region of interest" description="Disordered" evidence="1">
    <location>
        <begin position="35"/>
        <end position="69"/>
    </location>
</feature>
<evidence type="ECO:0000256" key="3">
    <source>
        <dbReference type="SAM" id="SignalP"/>
    </source>
</evidence>
<protein>
    <submittedName>
        <fullName evidence="5">Uncharacterized protein</fullName>
    </submittedName>
</protein>
<evidence type="ECO:0000256" key="1">
    <source>
        <dbReference type="SAM" id="MobiDB-lite"/>
    </source>
</evidence>
<proteinExistence type="predicted"/>
<feature type="chain" id="PRO_5036834461" evidence="3">
    <location>
        <begin position="16"/>
        <end position="346"/>
    </location>
</feature>
<keyword evidence="4" id="KW-1185">Reference proteome</keyword>
<dbReference type="WBParaSite" id="nRc.2.0.1.t03807-RA">
    <property type="protein sequence ID" value="nRc.2.0.1.t03807-RA"/>
    <property type="gene ID" value="nRc.2.0.1.g03807"/>
</dbReference>
<evidence type="ECO:0000313" key="4">
    <source>
        <dbReference type="Proteomes" id="UP000887565"/>
    </source>
</evidence>
<evidence type="ECO:0000256" key="2">
    <source>
        <dbReference type="SAM" id="Phobius"/>
    </source>
</evidence>
<dbReference type="AlphaFoldDB" id="A0A915HR08"/>
<evidence type="ECO:0000313" key="5">
    <source>
        <dbReference type="WBParaSite" id="nRc.2.0.1.t03807-RA"/>
    </source>
</evidence>